<protein>
    <submittedName>
        <fullName evidence="1">Uncharacterized protein</fullName>
    </submittedName>
</protein>
<evidence type="ECO:0000313" key="2">
    <source>
        <dbReference type="Proteomes" id="UP001596227"/>
    </source>
</evidence>
<name>A0ABW1UEU8_9LACO</name>
<sequence>MCKETYFRLSEPVTVVTVAQKDDTDSFQIGKNLLGKIVDRRAEAFFLQGWVRIASGPDDEYLVAFSSLKKSCSLVNE</sequence>
<proteinExistence type="predicted"/>
<keyword evidence="2" id="KW-1185">Reference proteome</keyword>
<dbReference type="RefSeq" id="WP_137606129.1">
    <property type="nucleotide sequence ID" value="NZ_BJDH01000001.1"/>
</dbReference>
<comment type="caution">
    <text evidence="1">The sequence shown here is derived from an EMBL/GenBank/DDBJ whole genome shotgun (WGS) entry which is preliminary data.</text>
</comment>
<evidence type="ECO:0000313" key="1">
    <source>
        <dbReference type="EMBL" id="MFC6294387.1"/>
    </source>
</evidence>
<accession>A0ABW1UEU8</accession>
<reference evidence="2" key="1">
    <citation type="journal article" date="2019" name="Int. J. Syst. Evol. Microbiol.">
        <title>The Global Catalogue of Microorganisms (GCM) 10K type strain sequencing project: providing services to taxonomists for standard genome sequencing and annotation.</title>
        <authorList>
            <consortium name="The Broad Institute Genomics Platform"/>
            <consortium name="The Broad Institute Genome Sequencing Center for Infectious Disease"/>
            <person name="Wu L."/>
            <person name="Ma J."/>
        </authorList>
    </citation>
    <scope>NUCLEOTIDE SEQUENCE [LARGE SCALE GENOMIC DNA]</scope>
    <source>
        <strain evidence="2">CCM 8934</strain>
    </source>
</reference>
<gene>
    <name evidence="1" type="ORF">ACFQH1_04145</name>
</gene>
<organism evidence="1 2">
    <name type="scientific">Lactiplantibacillus daoliensis</name>
    <dbReference type="NCBI Taxonomy" id="2559916"/>
    <lineage>
        <taxon>Bacteria</taxon>
        <taxon>Bacillati</taxon>
        <taxon>Bacillota</taxon>
        <taxon>Bacilli</taxon>
        <taxon>Lactobacillales</taxon>
        <taxon>Lactobacillaceae</taxon>
        <taxon>Lactiplantibacillus</taxon>
    </lineage>
</organism>
<dbReference type="EMBL" id="JBHSSB010000014">
    <property type="protein sequence ID" value="MFC6294387.1"/>
    <property type="molecule type" value="Genomic_DNA"/>
</dbReference>
<dbReference type="Proteomes" id="UP001596227">
    <property type="component" value="Unassembled WGS sequence"/>
</dbReference>